<keyword evidence="2" id="KW-1185">Reference proteome</keyword>
<proteinExistence type="predicted"/>
<dbReference type="InterPro" id="IPR011990">
    <property type="entry name" value="TPR-like_helical_dom_sf"/>
</dbReference>
<dbReference type="Gene3D" id="1.25.40.10">
    <property type="entry name" value="Tetratricopeptide repeat domain"/>
    <property type="match status" value="1"/>
</dbReference>
<sequence length="79" mass="8514">MNSTYGQHGEGIKAFELMKELGGAMDPDKATFSANLTACTHAGLVDGHRIFSLMVVEYCVQPGIEQYSCIIDVFGRAGN</sequence>
<reference evidence="1 2" key="1">
    <citation type="journal article" date="2020" name="IScience">
        <title>Genome Sequencing of the Endangered Kingdonia uniflora (Circaeasteraceae, Ranunculales) Reveals Potential Mechanisms of Evolutionary Specialization.</title>
        <authorList>
            <person name="Sun Y."/>
            <person name="Deng T."/>
            <person name="Zhang A."/>
            <person name="Moore M.J."/>
            <person name="Landis J.B."/>
            <person name="Lin N."/>
            <person name="Zhang H."/>
            <person name="Zhang X."/>
            <person name="Huang J."/>
            <person name="Zhang X."/>
            <person name="Sun H."/>
            <person name="Wang H."/>
        </authorList>
    </citation>
    <scope>NUCLEOTIDE SEQUENCE [LARGE SCALE GENOMIC DNA]</scope>
    <source>
        <strain evidence="1">TB1705</strain>
        <tissue evidence="1">Leaf</tissue>
    </source>
</reference>
<gene>
    <name evidence="1" type="ORF">GIB67_035602</name>
</gene>
<dbReference type="PANTHER" id="PTHR47928">
    <property type="entry name" value="REPEAT-CONTAINING PROTEIN, PUTATIVE-RELATED"/>
    <property type="match status" value="1"/>
</dbReference>
<protein>
    <recommendedName>
        <fullName evidence="3">Pentatricopeptide repeat-containing protein</fullName>
    </recommendedName>
</protein>
<organism evidence="1 2">
    <name type="scientific">Kingdonia uniflora</name>
    <dbReference type="NCBI Taxonomy" id="39325"/>
    <lineage>
        <taxon>Eukaryota</taxon>
        <taxon>Viridiplantae</taxon>
        <taxon>Streptophyta</taxon>
        <taxon>Embryophyta</taxon>
        <taxon>Tracheophyta</taxon>
        <taxon>Spermatophyta</taxon>
        <taxon>Magnoliopsida</taxon>
        <taxon>Ranunculales</taxon>
        <taxon>Circaeasteraceae</taxon>
        <taxon>Kingdonia</taxon>
    </lineage>
</organism>
<dbReference type="InterPro" id="IPR050421">
    <property type="entry name" value="PPR"/>
</dbReference>
<evidence type="ECO:0000313" key="1">
    <source>
        <dbReference type="EMBL" id="KAF6143188.1"/>
    </source>
</evidence>
<dbReference type="OrthoDB" id="185373at2759"/>
<comment type="caution">
    <text evidence="1">The sequence shown here is derived from an EMBL/GenBank/DDBJ whole genome shotgun (WGS) entry which is preliminary data.</text>
</comment>
<name>A0A7J7LKX6_9MAGN</name>
<dbReference type="Proteomes" id="UP000541444">
    <property type="component" value="Unassembled WGS sequence"/>
</dbReference>
<accession>A0A7J7LKX6</accession>
<evidence type="ECO:0000313" key="2">
    <source>
        <dbReference type="Proteomes" id="UP000541444"/>
    </source>
</evidence>
<dbReference type="AlphaFoldDB" id="A0A7J7LKX6"/>
<dbReference type="EMBL" id="JACGCM010002212">
    <property type="protein sequence ID" value="KAF6143188.1"/>
    <property type="molecule type" value="Genomic_DNA"/>
</dbReference>
<dbReference type="PANTHER" id="PTHR47928:SF207">
    <property type="entry name" value="PENTATRICOPEPTIDE REPEAT-CONTAINING PROTEIN"/>
    <property type="match status" value="1"/>
</dbReference>
<evidence type="ECO:0008006" key="3">
    <source>
        <dbReference type="Google" id="ProtNLM"/>
    </source>
</evidence>